<protein>
    <recommendedName>
        <fullName evidence="8">Ubiquinone biosynthesis protein</fullName>
    </recommendedName>
</protein>
<sequence length="336" mass="37499">MISLRAVQTAVKHRPAISTVSSPRSSRCPHGRAPTRFAQYSTTPFKLSTSRFHLEDSLNEKFKERMTVSHSASTTSTSDGDAEASPARSSDSSTSTFASSTSDDFQEEPSSSNSGKQLKERILNAGLSYVPEYGWTIEALAKGAEKSGLPSIAHGLCPNGGLDLVIYAYDQSNRQFEATFQPFERQKAEPGISFKEYLVSAIRARLELNTAYGSDWKDAIALLSLPQNTRQGLRLVGQLADDIWHLLGDNKIDSNWYAKRIAIIALYQSTELYLLQDRSEGYQDTWDFLERRAEDFVRLHNKAAKVQQPLLNIVPFLQAASATMSNMLGWNQRRTF</sequence>
<dbReference type="OrthoDB" id="619536at2759"/>
<dbReference type="Pfam" id="PF21392">
    <property type="entry name" value="COQ9_N"/>
    <property type="match status" value="1"/>
</dbReference>
<dbReference type="NCBIfam" id="TIGR02396">
    <property type="entry name" value="diverge_rpsU"/>
    <property type="match status" value="1"/>
</dbReference>
<proteinExistence type="inferred from homology"/>
<evidence type="ECO:0000256" key="7">
    <source>
        <dbReference type="ARBA" id="ARBA00023128"/>
    </source>
</evidence>
<dbReference type="Gene3D" id="1.10.357.10">
    <property type="entry name" value="Tetracycline Repressor, domain 2"/>
    <property type="match status" value="1"/>
</dbReference>
<dbReference type="PANTHER" id="PTHR21427:SF19">
    <property type="entry name" value="UBIQUINONE BIOSYNTHESIS PROTEIN COQ9, MITOCHONDRIAL"/>
    <property type="match status" value="1"/>
</dbReference>
<feature type="domain" description="Ubiquinone biosynthesis protein COQ9 HTH" evidence="11">
    <location>
        <begin position="117"/>
        <end position="145"/>
    </location>
</feature>
<feature type="region of interest" description="Disordered" evidence="9">
    <location>
        <begin position="64"/>
        <end position="117"/>
    </location>
</feature>
<dbReference type="InterPro" id="IPR048674">
    <property type="entry name" value="COQ9_HTH"/>
</dbReference>
<dbReference type="STRING" id="947166.A0A1D1VUB5"/>
<evidence type="ECO:0000256" key="5">
    <source>
        <dbReference type="ARBA" id="ARBA00022946"/>
    </source>
</evidence>
<evidence type="ECO:0000256" key="4">
    <source>
        <dbReference type="ARBA" id="ARBA00022688"/>
    </source>
</evidence>
<dbReference type="Pfam" id="PF08511">
    <property type="entry name" value="COQ9"/>
    <property type="match status" value="1"/>
</dbReference>
<evidence type="ECO:0000313" key="13">
    <source>
        <dbReference type="Proteomes" id="UP000186922"/>
    </source>
</evidence>
<evidence type="ECO:0000256" key="3">
    <source>
        <dbReference type="ARBA" id="ARBA00010766"/>
    </source>
</evidence>
<keyword evidence="13" id="KW-1185">Reference proteome</keyword>
<feature type="compositionally biased region" description="Low complexity" evidence="9">
    <location>
        <begin position="68"/>
        <end position="103"/>
    </location>
</feature>
<evidence type="ECO:0000259" key="10">
    <source>
        <dbReference type="Pfam" id="PF08511"/>
    </source>
</evidence>
<dbReference type="PANTHER" id="PTHR21427">
    <property type="entry name" value="UBIQUINONE BIOSYNTHESIS PROTEIN COQ9, MITOCHONDRIAL"/>
    <property type="match status" value="1"/>
</dbReference>
<dbReference type="FunFam" id="1.10.357.10:FF:000004">
    <property type="entry name" value="Ubiquinone biosynthesis protein COQ9, mitochondrial"/>
    <property type="match status" value="1"/>
</dbReference>
<organism evidence="12 13">
    <name type="scientific">Ramazzottius varieornatus</name>
    <name type="common">Water bear</name>
    <name type="synonym">Tardigrade</name>
    <dbReference type="NCBI Taxonomy" id="947166"/>
    <lineage>
        <taxon>Eukaryota</taxon>
        <taxon>Metazoa</taxon>
        <taxon>Ecdysozoa</taxon>
        <taxon>Tardigrada</taxon>
        <taxon>Eutardigrada</taxon>
        <taxon>Parachela</taxon>
        <taxon>Hypsibioidea</taxon>
        <taxon>Ramazzottiidae</taxon>
        <taxon>Ramazzottius</taxon>
    </lineage>
</organism>
<dbReference type="GO" id="GO:0005743">
    <property type="term" value="C:mitochondrial inner membrane"/>
    <property type="evidence" value="ECO:0007669"/>
    <property type="project" value="TreeGrafter"/>
</dbReference>
<comment type="function">
    <text evidence="8">Membrane-associated protein that warps the membrane surface to access and bind aromatic isoprenes with high specificity, including ubiquinone (CoQ) isoprene intermediates and presents them directly to Coq7, therefore facilitating the Coq7-mediated hydroxylase step. Participates in the biosynthesis of coenzyme Q, also named ubiquinone, an essential lipid-soluble electron transporter for aerobic cellular respiration.</text>
</comment>
<dbReference type="EMBL" id="BDGG01000011">
    <property type="protein sequence ID" value="GAV05080.1"/>
    <property type="molecule type" value="Genomic_DNA"/>
</dbReference>
<keyword evidence="7 8" id="KW-0496">Mitochondrion</keyword>
<evidence type="ECO:0000256" key="2">
    <source>
        <dbReference type="ARBA" id="ARBA00004749"/>
    </source>
</evidence>
<keyword evidence="6 8" id="KW-0446">Lipid-binding</keyword>
<dbReference type="GO" id="GO:0006744">
    <property type="term" value="P:ubiquinone biosynthetic process"/>
    <property type="evidence" value="ECO:0007669"/>
    <property type="project" value="UniProtKB-UniRule"/>
</dbReference>
<evidence type="ECO:0000313" key="12">
    <source>
        <dbReference type="EMBL" id="GAV05080.1"/>
    </source>
</evidence>
<evidence type="ECO:0000256" key="1">
    <source>
        <dbReference type="ARBA" id="ARBA00004173"/>
    </source>
</evidence>
<comment type="similarity">
    <text evidence="3 8">Belongs to the COQ9 family.</text>
</comment>
<dbReference type="GO" id="GO:0008289">
    <property type="term" value="F:lipid binding"/>
    <property type="evidence" value="ECO:0007669"/>
    <property type="project" value="UniProtKB-UniRule"/>
</dbReference>
<feature type="domain" description="COQ9 C-terminal" evidence="10">
    <location>
        <begin position="231"/>
        <end position="299"/>
    </location>
</feature>
<evidence type="ECO:0000259" key="11">
    <source>
        <dbReference type="Pfam" id="PF21392"/>
    </source>
</evidence>
<dbReference type="AlphaFoldDB" id="A0A1D1VUB5"/>
<evidence type="ECO:0000256" key="6">
    <source>
        <dbReference type="ARBA" id="ARBA00023121"/>
    </source>
</evidence>
<feature type="region of interest" description="Disordered" evidence="9">
    <location>
        <begin position="1"/>
        <end position="40"/>
    </location>
</feature>
<gene>
    <name evidence="12" type="primary">RvY_15262</name>
    <name evidence="12" type="synonym">RvY_15262.2</name>
    <name evidence="12" type="ORF">RvY_15262-2</name>
</gene>
<accession>A0A1D1VUB5</accession>
<comment type="subcellular location">
    <subcellularLocation>
        <location evidence="1 8">Mitochondrion</location>
    </subcellularLocation>
</comment>
<dbReference type="UniPathway" id="UPA00232"/>
<dbReference type="InterPro" id="IPR013718">
    <property type="entry name" value="COQ9_C"/>
</dbReference>
<evidence type="ECO:0000256" key="9">
    <source>
        <dbReference type="SAM" id="MobiDB-lite"/>
    </source>
</evidence>
<reference evidence="12 13" key="1">
    <citation type="journal article" date="2016" name="Nat. Commun.">
        <title>Extremotolerant tardigrade genome and improved radiotolerance of human cultured cells by tardigrade-unique protein.</title>
        <authorList>
            <person name="Hashimoto T."/>
            <person name="Horikawa D.D."/>
            <person name="Saito Y."/>
            <person name="Kuwahara H."/>
            <person name="Kozuka-Hata H."/>
            <person name="Shin-I T."/>
            <person name="Minakuchi Y."/>
            <person name="Ohishi K."/>
            <person name="Motoyama A."/>
            <person name="Aizu T."/>
            <person name="Enomoto A."/>
            <person name="Kondo K."/>
            <person name="Tanaka S."/>
            <person name="Hara Y."/>
            <person name="Koshikawa S."/>
            <person name="Sagara H."/>
            <person name="Miura T."/>
            <person name="Yokobori S."/>
            <person name="Miyagawa K."/>
            <person name="Suzuki Y."/>
            <person name="Kubo T."/>
            <person name="Oyama M."/>
            <person name="Kohara Y."/>
            <person name="Fujiyama A."/>
            <person name="Arakawa K."/>
            <person name="Katayama T."/>
            <person name="Toyoda A."/>
            <person name="Kunieda T."/>
        </authorList>
    </citation>
    <scope>NUCLEOTIDE SEQUENCE [LARGE SCALE GENOMIC DNA]</scope>
    <source>
        <strain evidence="12 13">YOKOZUNA-1</strain>
    </source>
</reference>
<dbReference type="InterPro" id="IPR012762">
    <property type="entry name" value="Ubiq_biosynth_COQ9"/>
</dbReference>
<comment type="pathway">
    <text evidence="2 8">Cofactor biosynthesis; ubiquinone biosynthesis.</text>
</comment>
<dbReference type="Proteomes" id="UP000186922">
    <property type="component" value="Unassembled WGS sequence"/>
</dbReference>
<keyword evidence="4 8" id="KW-0831">Ubiquinone biosynthesis</keyword>
<comment type="caution">
    <text evidence="12">The sequence shown here is derived from an EMBL/GenBank/DDBJ whole genome shotgun (WGS) entry which is preliminary data.</text>
</comment>
<keyword evidence="5" id="KW-0809">Transit peptide</keyword>
<evidence type="ECO:0000256" key="8">
    <source>
        <dbReference type="RuleBase" id="RU366063"/>
    </source>
</evidence>
<name>A0A1D1VUB5_RAMVA</name>